<dbReference type="Pfam" id="PF01370">
    <property type="entry name" value="Epimerase"/>
    <property type="match status" value="1"/>
</dbReference>
<dbReference type="GO" id="GO:0005737">
    <property type="term" value="C:cytoplasm"/>
    <property type="evidence" value="ECO:0007669"/>
    <property type="project" value="TreeGrafter"/>
</dbReference>
<dbReference type="PANTHER" id="PTHR48079">
    <property type="entry name" value="PROTEIN YEEZ"/>
    <property type="match status" value="1"/>
</dbReference>
<name>A0A4R8IS23_9GAMM</name>
<dbReference type="InterPro" id="IPR051783">
    <property type="entry name" value="NAD(P)-dependent_oxidoreduct"/>
</dbReference>
<dbReference type="InterPro" id="IPR036291">
    <property type="entry name" value="NAD(P)-bd_dom_sf"/>
</dbReference>
<dbReference type="RefSeq" id="WP_134080332.1">
    <property type="nucleotide sequence ID" value="NZ_SOQX01000001.1"/>
</dbReference>
<dbReference type="CDD" id="cd05266">
    <property type="entry name" value="SDR_a4"/>
    <property type="match status" value="1"/>
</dbReference>
<gene>
    <name evidence="2" type="ORF">EDC23_0115</name>
</gene>
<dbReference type="GO" id="GO:0004029">
    <property type="term" value="F:aldehyde dehydrogenase (NAD+) activity"/>
    <property type="evidence" value="ECO:0007669"/>
    <property type="project" value="TreeGrafter"/>
</dbReference>
<proteinExistence type="predicted"/>
<keyword evidence="3" id="KW-1185">Reference proteome</keyword>
<reference evidence="2 3" key="1">
    <citation type="submission" date="2019-03" db="EMBL/GenBank/DDBJ databases">
        <title>Genomic Encyclopedia of Type Strains, Phase IV (KMG-IV): sequencing the most valuable type-strain genomes for metagenomic binning, comparative biology and taxonomic classification.</title>
        <authorList>
            <person name="Goeker M."/>
        </authorList>
    </citation>
    <scope>NUCLEOTIDE SEQUENCE [LARGE SCALE GENOMIC DNA]</scope>
    <source>
        <strain evidence="2 3">DSM 16326</strain>
    </source>
</reference>
<evidence type="ECO:0000313" key="3">
    <source>
        <dbReference type="Proteomes" id="UP000294914"/>
    </source>
</evidence>
<organism evidence="2 3">
    <name type="scientific">Thiohalophilus thiocyanatoxydans</name>
    <dbReference type="NCBI Taxonomy" id="381308"/>
    <lineage>
        <taxon>Bacteria</taxon>
        <taxon>Pseudomonadati</taxon>
        <taxon>Pseudomonadota</taxon>
        <taxon>Gammaproteobacteria</taxon>
        <taxon>Thiohalomonadales</taxon>
        <taxon>Thiohalophilaceae</taxon>
        <taxon>Thiohalophilus</taxon>
    </lineage>
</organism>
<evidence type="ECO:0000259" key="1">
    <source>
        <dbReference type="Pfam" id="PF01370"/>
    </source>
</evidence>
<feature type="domain" description="NAD-dependent epimerase/dehydratase" evidence="1">
    <location>
        <begin position="91"/>
        <end position="217"/>
    </location>
</feature>
<dbReference type="Gene3D" id="3.40.50.720">
    <property type="entry name" value="NAD(P)-binding Rossmann-like Domain"/>
    <property type="match status" value="1"/>
</dbReference>
<dbReference type="AlphaFoldDB" id="A0A4R8IS23"/>
<dbReference type="SUPFAM" id="SSF51735">
    <property type="entry name" value="NAD(P)-binding Rossmann-fold domains"/>
    <property type="match status" value="1"/>
</dbReference>
<comment type="caution">
    <text evidence="2">The sequence shown here is derived from an EMBL/GenBank/DDBJ whole genome shotgun (WGS) entry which is preliminary data.</text>
</comment>
<sequence length="308" mass="33931">MNPAVKPPEQVLIVGCGDIGRRVARLWQAQDIPVTGLARHVEPLDEAGIPARVADLDDPASLSALPADGALICYFAPPPPRGDQDPRMQHFLQALDQQGARPQRMVYISTSGVYGDQQGGIVSEATPANPQVDRARRRYHAEQTLRQWGRERHVPVIILRVGGIYGPGRLPVRRIRKQVPMVHEALAPLTNRIHAADLAAICVAAARRGRADTIYNVSDGDESNMTAYFNSVADFLGLPRPPLIEMDEARQTLSEGMLSYLGESRRMDTSRLHEELGIELQYPTLQIGLEATCQNDRDEVRGTRDEGG</sequence>
<protein>
    <submittedName>
        <fullName evidence="2">Nucleoside-diphosphate-sugar epimerase</fullName>
    </submittedName>
</protein>
<dbReference type="OrthoDB" id="9808276at2"/>
<dbReference type="InterPro" id="IPR001509">
    <property type="entry name" value="Epimerase_deHydtase"/>
</dbReference>
<accession>A0A4R8IS23</accession>
<dbReference type="EMBL" id="SOQX01000001">
    <property type="protein sequence ID" value="TDY03746.1"/>
    <property type="molecule type" value="Genomic_DNA"/>
</dbReference>
<dbReference type="Proteomes" id="UP000294914">
    <property type="component" value="Unassembled WGS sequence"/>
</dbReference>
<evidence type="ECO:0000313" key="2">
    <source>
        <dbReference type="EMBL" id="TDY03746.1"/>
    </source>
</evidence>
<dbReference type="PANTHER" id="PTHR48079:SF6">
    <property type="entry name" value="NAD(P)-BINDING DOMAIN-CONTAINING PROTEIN-RELATED"/>
    <property type="match status" value="1"/>
</dbReference>